<comment type="subunit">
    <text evidence="4">Homotetramer. Interacts with RABL2/RABL2A; binds preferentially to GTP-bound RABL2.</text>
</comment>
<dbReference type="AlphaFoldDB" id="I1VWN0"/>
<evidence type="ECO:0000256" key="7">
    <source>
        <dbReference type="ARBA" id="ARBA00042225"/>
    </source>
</evidence>
<dbReference type="PRINTS" id="PR00086">
    <property type="entry name" value="LLDHDRGNASE"/>
</dbReference>
<dbReference type="Gene3D" id="3.40.50.720">
    <property type="entry name" value="NAD(P)-binding Rossmann-like Domain"/>
    <property type="match status" value="1"/>
</dbReference>
<dbReference type="Bgee" id="ENSRNOG00000013103">
    <property type="expression patterns" value="Expressed in testis and 15 other cell types or tissues"/>
</dbReference>
<protein>
    <recommendedName>
        <fullName evidence="5">L-lactate dehydrogenase C chain</fullName>
    </recommendedName>
    <alternativeName>
        <fullName evidence="7">LDH testis subunit</fullName>
    </alternativeName>
    <alternativeName>
        <fullName evidence="6">LDH-X</fullName>
    </alternativeName>
</protein>
<organism evidence="10">
    <name type="scientific">Rattus norvegicus</name>
    <name type="common">Rat</name>
    <dbReference type="NCBI Taxonomy" id="10116"/>
    <lineage>
        <taxon>Eukaryota</taxon>
        <taxon>Metazoa</taxon>
        <taxon>Chordata</taxon>
        <taxon>Craniata</taxon>
        <taxon>Vertebrata</taxon>
        <taxon>Euteleostomi</taxon>
        <taxon>Mammalia</taxon>
        <taxon>Eutheria</taxon>
        <taxon>Euarchontoglires</taxon>
        <taxon>Glires</taxon>
        <taxon>Rodentia</taxon>
        <taxon>Myomorpha</taxon>
        <taxon>Muroidea</taxon>
        <taxon>Muridae</taxon>
        <taxon>Murinae</taxon>
        <taxon>Rattus</taxon>
    </lineage>
</organism>
<evidence type="ECO:0000256" key="8">
    <source>
        <dbReference type="SAM" id="MobiDB-lite"/>
    </source>
</evidence>
<dbReference type="InterPro" id="IPR001236">
    <property type="entry name" value="Lactate/malate_DH_N"/>
</dbReference>
<dbReference type="EMBL" id="JQ409366">
    <property type="protein sequence ID" value="AFI54978.1"/>
    <property type="molecule type" value="mRNA"/>
</dbReference>
<dbReference type="RGD" id="69366">
    <property type="gene designation" value="Ldhc"/>
</dbReference>
<sequence length="103" mass="10864">MSTVKEQLIQNLAPDEKQSRCKITVVGVGNVGMACAISILLKGLADELALVDADENKLKGEALDLLHGSLFLSTPKIVFGKETKGMESPGSEVREPAVVGAEN</sequence>
<comment type="function">
    <text evidence="3">Possible role in sperm motility.</text>
</comment>
<evidence type="ECO:0000256" key="3">
    <source>
        <dbReference type="ARBA" id="ARBA00037359"/>
    </source>
</evidence>
<evidence type="ECO:0000256" key="5">
    <source>
        <dbReference type="ARBA" id="ARBA00041134"/>
    </source>
</evidence>
<dbReference type="PANTHER" id="PTHR43128:SF5">
    <property type="entry name" value="L-LACTATE DEHYDROGENASE C CHAIN"/>
    <property type="match status" value="1"/>
</dbReference>
<evidence type="ECO:0000256" key="1">
    <source>
        <dbReference type="ARBA" id="ARBA00004496"/>
    </source>
</evidence>
<evidence type="ECO:0000256" key="6">
    <source>
        <dbReference type="ARBA" id="ARBA00041326"/>
    </source>
</evidence>
<dbReference type="GO" id="GO:0005737">
    <property type="term" value="C:cytoplasm"/>
    <property type="evidence" value="ECO:0007669"/>
    <property type="project" value="UniProtKB-SubCell"/>
</dbReference>
<dbReference type="InterPro" id="IPR001557">
    <property type="entry name" value="L-lactate/malate_DH"/>
</dbReference>
<evidence type="ECO:0000259" key="9">
    <source>
        <dbReference type="Pfam" id="PF00056"/>
    </source>
</evidence>
<feature type="domain" description="Lactate/malate dehydrogenase N-terminal" evidence="9">
    <location>
        <begin position="21"/>
        <end position="84"/>
    </location>
</feature>
<proteinExistence type="evidence at transcript level"/>
<dbReference type="PROSITE" id="PS51257">
    <property type="entry name" value="PROKAR_LIPOPROTEIN"/>
    <property type="match status" value="1"/>
</dbReference>
<accession>I1VWN0</accession>
<dbReference type="Pfam" id="PF00056">
    <property type="entry name" value="Ldh_1_N"/>
    <property type="match status" value="1"/>
</dbReference>
<dbReference type="GO" id="GO:0016616">
    <property type="term" value="F:oxidoreductase activity, acting on the CH-OH group of donors, NAD or NADP as acceptor"/>
    <property type="evidence" value="ECO:0007669"/>
    <property type="project" value="InterPro"/>
</dbReference>
<dbReference type="GO" id="GO:0019752">
    <property type="term" value="P:carboxylic acid metabolic process"/>
    <property type="evidence" value="ECO:0007669"/>
    <property type="project" value="InterPro"/>
</dbReference>
<gene>
    <name evidence="11" type="primary">Ldhc</name>
</gene>
<keyword evidence="2" id="KW-0963">Cytoplasm</keyword>
<dbReference type="PANTHER" id="PTHR43128">
    <property type="entry name" value="L-2-HYDROXYCARBOXYLATE DEHYDROGENASE (NAD(P)(+))"/>
    <property type="match status" value="1"/>
</dbReference>
<evidence type="ECO:0000313" key="11">
    <source>
        <dbReference type="RGD" id="69366"/>
    </source>
</evidence>
<name>I1VWN0_RAT</name>
<feature type="region of interest" description="Disordered" evidence="8">
    <location>
        <begin position="83"/>
        <end position="103"/>
    </location>
</feature>
<dbReference type="SUPFAM" id="SSF51735">
    <property type="entry name" value="NAD(P)-binding Rossmann-fold domains"/>
    <property type="match status" value="1"/>
</dbReference>
<dbReference type="ExpressionAtlas" id="I1VWN0">
    <property type="expression patterns" value="baseline and differential"/>
</dbReference>
<evidence type="ECO:0000313" key="10">
    <source>
        <dbReference type="EMBL" id="AFI54978.1"/>
    </source>
</evidence>
<reference evidence="10" key="1">
    <citation type="submission" date="2012-01" db="EMBL/GenBank/DDBJ databases">
        <title>Multiple RNA splicing variants of LDH-C gene in human and rats suggests the RNA alternative splicing may play a role in regulation of LDH-C expression.</title>
        <authorList>
            <person name="Zhang Q."/>
        </authorList>
    </citation>
    <scope>NUCLEOTIDE SEQUENCE</scope>
    <source>
        <strain evidence="10">Sprague-Dawley</strain>
    </source>
</reference>
<evidence type="ECO:0000256" key="2">
    <source>
        <dbReference type="ARBA" id="ARBA00022490"/>
    </source>
</evidence>
<dbReference type="InterPro" id="IPR036291">
    <property type="entry name" value="NAD(P)-bd_dom_sf"/>
</dbReference>
<evidence type="ECO:0000256" key="4">
    <source>
        <dbReference type="ARBA" id="ARBA00038717"/>
    </source>
</evidence>
<dbReference type="SMR" id="I1VWN0"/>
<comment type="subcellular location">
    <subcellularLocation>
        <location evidence="1">Cytoplasm</location>
    </subcellularLocation>
</comment>